<evidence type="ECO:0000313" key="5">
    <source>
        <dbReference type="Proteomes" id="UP000095598"/>
    </source>
</evidence>
<accession>A0A174PUC7</accession>
<feature type="compositionally biased region" description="Polar residues" evidence="1">
    <location>
        <begin position="39"/>
        <end position="60"/>
    </location>
</feature>
<feature type="region of interest" description="Disordered" evidence="1">
    <location>
        <begin position="34"/>
        <end position="60"/>
    </location>
</feature>
<gene>
    <name evidence="2" type="ORF">ERS852425_02183</name>
    <name evidence="3" type="ORF">ERS852520_01794</name>
</gene>
<dbReference type="EMBL" id="CZAU01000016">
    <property type="protein sequence ID" value="CUP62288.1"/>
    <property type="molecule type" value="Genomic_DNA"/>
</dbReference>
<evidence type="ECO:0000313" key="3">
    <source>
        <dbReference type="EMBL" id="CUP62288.1"/>
    </source>
</evidence>
<dbReference type="AlphaFoldDB" id="A0A174PUC7"/>
<protein>
    <submittedName>
        <fullName evidence="3">Uncharacterized protein</fullName>
    </submittedName>
</protein>
<evidence type="ECO:0000256" key="1">
    <source>
        <dbReference type="SAM" id="MobiDB-lite"/>
    </source>
</evidence>
<dbReference type="EMBL" id="CYXT01000017">
    <property type="protein sequence ID" value="CUN03421.1"/>
    <property type="molecule type" value="Genomic_DNA"/>
</dbReference>
<dbReference type="RefSeq" id="WP_044923473.1">
    <property type="nucleotide sequence ID" value="NZ_CYXT01000017.1"/>
</dbReference>
<proteinExistence type="predicted"/>
<dbReference type="Proteomes" id="UP000095598">
    <property type="component" value="Unassembled WGS sequence"/>
</dbReference>
<dbReference type="Proteomes" id="UP000095564">
    <property type="component" value="Unassembled WGS sequence"/>
</dbReference>
<evidence type="ECO:0000313" key="2">
    <source>
        <dbReference type="EMBL" id="CUN03421.1"/>
    </source>
</evidence>
<sequence>MSIKIILEMLQIAWYGTQLIKEMKELYKWCKKRADDKSPTPNTTTEQDIPPSSSDTTITVEKNKDCNININVYPKLDK</sequence>
<organism evidence="3 4">
    <name type="scientific">Anaerostipes hadrus</name>
    <dbReference type="NCBI Taxonomy" id="649756"/>
    <lineage>
        <taxon>Bacteria</taxon>
        <taxon>Bacillati</taxon>
        <taxon>Bacillota</taxon>
        <taxon>Clostridia</taxon>
        <taxon>Lachnospirales</taxon>
        <taxon>Lachnospiraceae</taxon>
        <taxon>Anaerostipes</taxon>
    </lineage>
</organism>
<reference evidence="4 5" key="1">
    <citation type="submission" date="2015-09" db="EMBL/GenBank/DDBJ databases">
        <authorList>
            <consortium name="Pathogen Informatics"/>
        </authorList>
    </citation>
    <scope>NUCLEOTIDE SEQUENCE [LARGE SCALE GENOMIC DNA]</scope>
    <source>
        <strain evidence="2 5">2789STDY5608868</strain>
        <strain evidence="3 4">2789STDY5834908</strain>
    </source>
</reference>
<name>A0A174PUC7_ANAHA</name>
<evidence type="ECO:0000313" key="4">
    <source>
        <dbReference type="Proteomes" id="UP000095564"/>
    </source>
</evidence>